<evidence type="ECO:0000313" key="2">
    <source>
        <dbReference type="EMBL" id="RNM31351.1"/>
    </source>
</evidence>
<keyword evidence="1" id="KW-0812">Transmembrane</keyword>
<feature type="transmembrane region" description="Helical" evidence="1">
    <location>
        <begin position="51"/>
        <end position="69"/>
    </location>
</feature>
<proteinExistence type="predicted"/>
<evidence type="ECO:0000313" key="3">
    <source>
        <dbReference type="Proteomes" id="UP000276568"/>
    </source>
</evidence>
<dbReference type="AlphaFoldDB" id="A0A3N0I2V6"/>
<dbReference type="EMBL" id="RJQC01000001">
    <property type="protein sequence ID" value="RNM31351.1"/>
    <property type="molecule type" value="Genomic_DNA"/>
</dbReference>
<comment type="caution">
    <text evidence="2">The sequence shown here is derived from an EMBL/GenBank/DDBJ whole genome shotgun (WGS) entry which is preliminary data.</text>
</comment>
<organism evidence="2 3">
    <name type="scientific">Absicoccus porci</name>
    <dbReference type="NCBI Taxonomy" id="2486576"/>
    <lineage>
        <taxon>Bacteria</taxon>
        <taxon>Bacillati</taxon>
        <taxon>Bacillota</taxon>
        <taxon>Erysipelotrichia</taxon>
        <taxon>Erysipelotrichales</taxon>
        <taxon>Erysipelotrichaceae</taxon>
        <taxon>Absicoccus</taxon>
    </lineage>
</organism>
<keyword evidence="1" id="KW-1133">Transmembrane helix</keyword>
<evidence type="ECO:0008006" key="4">
    <source>
        <dbReference type="Google" id="ProtNLM"/>
    </source>
</evidence>
<dbReference type="RefSeq" id="WP_128519510.1">
    <property type="nucleotide sequence ID" value="NZ_CAUWBR010000036.1"/>
</dbReference>
<keyword evidence="3" id="KW-1185">Reference proteome</keyword>
<dbReference type="Proteomes" id="UP000276568">
    <property type="component" value="Unassembled WGS sequence"/>
</dbReference>
<gene>
    <name evidence="2" type="ORF">EDX97_01980</name>
</gene>
<feature type="transmembrane region" description="Helical" evidence="1">
    <location>
        <begin position="89"/>
        <end position="111"/>
    </location>
</feature>
<protein>
    <recommendedName>
        <fullName evidence="4">Transporter</fullName>
    </recommendedName>
</protein>
<evidence type="ECO:0000256" key="1">
    <source>
        <dbReference type="SAM" id="Phobius"/>
    </source>
</evidence>
<name>A0A3N0I2V6_9FIRM</name>
<dbReference type="OrthoDB" id="362826at2"/>
<feature type="transmembrane region" description="Helical" evidence="1">
    <location>
        <begin position="12"/>
        <end position="36"/>
    </location>
</feature>
<keyword evidence="1" id="KW-0472">Membrane</keyword>
<sequence>MKKINEFCIKLLHWIEAIMAIILILAVGIECFHVIAQLPSFFSNEVPLSDVLSYVFNFIIAIEFVRMLLIHSMESVTEVLIFAIARSIIVGHPEAISLLFEILCIFLLLMARKHFLLQTDLEKENEEDQ</sequence>
<accession>A0A3N0I2V6</accession>
<reference evidence="2 3" key="1">
    <citation type="submission" date="2018-11" db="EMBL/GenBank/DDBJ databases">
        <title>Clostridium sp. nov., a member of the family Erysipelotrichaceae isolated from pig faeces.</title>
        <authorList>
            <person name="Chang Y.-H."/>
        </authorList>
    </citation>
    <scope>NUCLEOTIDE SEQUENCE [LARGE SCALE GENOMIC DNA]</scope>
    <source>
        <strain evidence="2 3">YH-panp20</strain>
    </source>
</reference>